<organism evidence="1 2">
    <name type="scientific">Candidatus Sulfotelmatobacter kueseliae</name>
    <dbReference type="NCBI Taxonomy" id="2042962"/>
    <lineage>
        <taxon>Bacteria</taxon>
        <taxon>Pseudomonadati</taxon>
        <taxon>Acidobacteriota</taxon>
        <taxon>Terriglobia</taxon>
        <taxon>Terriglobales</taxon>
        <taxon>Candidatus Korobacteraceae</taxon>
        <taxon>Candidatus Sulfotelmatobacter</taxon>
    </lineage>
</organism>
<sequence>MLSGYMTGQVIEVNGGQVMP</sequence>
<gene>
    <name evidence="1" type="ORF">SBA1_1540001</name>
</gene>
<reference evidence="2" key="1">
    <citation type="submission" date="2018-02" db="EMBL/GenBank/DDBJ databases">
        <authorList>
            <person name="Hausmann B."/>
        </authorList>
    </citation>
    <scope>NUCLEOTIDE SEQUENCE [LARGE SCALE GENOMIC DNA]</scope>
    <source>
        <strain evidence="2">Peat soil MAG SbA1</strain>
    </source>
</reference>
<dbReference type="EMBL" id="OMOD01000062">
    <property type="protein sequence ID" value="SPF36527.1"/>
    <property type="molecule type" value="Genomic_DNA"/>
</dbReference>
<accession>A0A2U3KAF2</accession>
<proteinExistence type="predicted"/>
<evidence type="ECO:0000313" key="2">
    <source>
        <dbReference type="Proteomes" id="UP000238701"/>
    </source>
</evidence>
<dbReference type="AlphaFoldDB" id="A0A2U3KAF2"/>
<evidence type="ECO:0000313" key="1">
    <source>
        <dbReference type="EMBL" id="SPF36527.1"/>
    </source>
</evidence>
<dbReference type="Proteomes" id="UP000238701">
    <property type="component" value="Unassembled WGS sequence"/>
</dbReference>
<name>A0A2U3KAF2_9BACT</name>
<protein>
    <submittedName>
        <fullName evidence="1">Uncharacterized protein</fullName>
    </submittedName>
</protein>